<evidence type="ECO:0000313" key="2">
    <source>
        <dbReference type="EMBL" id="NEN75119.1"/>
    </source>
</evidence>
<keyword evidence="3" id="KW-1185">Reference proteome</keyword>
<accession>A0A6L9Y3W7</accession>
<gene>
    <name evidence="2" type="ORF">F9B74_02100</name>
</gene>
<proteinExistence type="predicted"/>
<dbReference type="Proteomes" id="UP000477651">
    <property type="component" value="Unassembled WGS sequence"/>
</dbReference>
<keyword evidence="1" id="KW-0732">Signal</keyword>
<dbReference type="EMBL" id="JAAGYR010000003">
    <property type="protein sequence ID" value="NEN75119.1"/>
    <property type="molecule type" value="Genomic_DNA"/>
</dbReference>
<name>A0A6L9Y3W7_9BURK</name>
<comment type="caution">
    <text evidence="2">The sequence shown here is derived from an EMBL/GenBank/DDBJ whole genome shotgun (WGS) entry which is preliminary data.</text>
</comment>
<sequence length="126" mass="14544">MQHSKKIMYILGLFLSMNTYALEPEYTAYDKHKAVITCMQHIYLEKYQEIPAEEDAFPLCEQRFLSLSRTLPHKDFLIAKNTLSSLENASSSVNTTDHSIEKTTNIYYDTMLGIPTEIIQTDKSIE</sequence>
<organism evidence="2 3">
    <name type="scientific">Pelistega ratti</name>
    <dbReference type="NCBI Taxonomy" id="2652177"/>
    <lineage>
        <taxon>Bacteria</taxon>
        <taxon>Pseudomonadati</taxon>
        <taxon>Pseudomonadota</taxon>
        <taxon>Betaproteobacteria</taxon>
        <taxon>Burkholderiales</taxon>
        <taxon>Alcaligenaceae</taxon>
        <taxon>Pelistega</taxon>
    </lineage>
</organism>
<evidence type="ECO:0000313" key="3">
    <source>
        <dbReference type="Proteomes" id="UP000477651"/>
    </source>
</evidence>
<feature type="signal peptide" evidence="1">
    <location>
        <begin position="1"/>
        <end position="21"/>
    </location>
</feature>
<feature type="chain" id="PRO_5027123642" evidence="1">
    <location>
        <begin position="22"/>
        <end position="126"/>
    </location>
</feature>
<dbReference type="AlphaFoldDB" id="A0A6L9Y3W7"/>
<dbReference type="RefSeq" id="WP_163763868.1">
    <property type="nucleotide sequence ID" value="NZ_JAAGYR010000003.1"/>
</dbReference>
<reference evidence="2 3" key="1">
    <citation type="submission" date="2020-02" db="EMBL/GenBank/DDBJ databases">
        <title>Pelistega sp. NLN82 were isolated from wild rodents of the Hainan Island.</title>
        <authorList>
            <person name="Niu N."/>
            <person name="Zhou J."/>
        </authorList>
    </citation>
    <scope>NUCLEOTIDE SEQUENCE [LARGE SCALE GENOMIC DNA]</scope>
    <source>
        <strain evidence="2 3">NLN82</strain>
    </source>
</reference>
<protein>
    <submittedName>
        <fullName evidence="2">Uncharacterized protein</fullName>
    </submittedName>
</protein>
<evidence type="ECO:0000256" key="1">
    <source>
        <dbReference type="SAM" id="SignalP"/>
    </source>
</evidence>